<dbReference type="GO" id="GO:0007166">
    <property type="term" value="P:cell surface receptor signaling pathway"/>
    <property type="evidence" value="ECO:0007669"/>
    <property type="project" value="InterPro"/>
</dbReference>
<dbReference type="InterPro" id="IPR014742">
    <property type="entry name" value="Adaptor_Cbl_SH2-like"/>
</dbReference>
<keyword evidence="1 3" id="KW-0479">Metal-binding</keyword>
<keyword evidence="2 3" id="KW-0106">Calcium</keyword>
<keyword evidence="3" id="KW-0862">Zinc</keyword>
<dbReference type="Pfam" id="PF02761">
    <property type="entry name" value="Cbl_N2"/>
    <property type="match status" value="1"/>
</dbReference>
<keyword evidence="3" id="KW-0833">Ubl conjugation pathway</keyword>
<comment type="caution">
    <text evidence="6">The sequence shown here is derived from an EMBL/GenBank/DDBJ whole genome shotgun (WGS) entry which is preliminary data.</text>
</comment>
<keyword evidence="3" id="KW-0863">Zinc-finger</keyword>
<organism evidence="6 7">
    <name type="scientific">Diploscapter pachys</name>
    <dbReference type="NCBI Taxonomy" id="2018661"/>
    <lineage>
        <taxon>Eukaryota</taxon>
        <taxon>Metazoa</taxon>
        <taxon>Ecdysozoa</taxon>
        <taxon>Nematoda</taxon>
        <taxon>Chromadorea</taxon>
        <taxon>Rhabditida</taxon>
        <taxon>Rhabditina</taxon>
        <taxon>Rhabditomorpha</taxon>
        <taxon>Rhabditoidea</taxon>
        <taxon>Rhabditidae</taxon>
        <taxon>Diploscapter</taxon>
    </lineage>
</organism>
<dbReference type="GO" id="GO:0001784">
    <property type="term" value="F:phosphotyrosine residue binding"/>
    <property type="evidence" value="ECO:0007669"/>
    <property type="project" value="UniProtKB-UniRule"/>
</dbReference>
<evidence type="ECO:0000256" key="3">
    <source>
        <dbReference type="RuleBase" id="RU367001"/>
    </source>
</evidence>
<feature type="region of interest" description="Disordered" evidence="4">
    <location>
        <begin position="478"/>
        <end position="511"/>
    </location>
</feature>
<dbReference type="SUPFAM" id="SSF55550">
    <property type="entry name" value="SH2 domain"/>
    <property type="match status" value="1"/>
</dbReference>
<dbReference type="GO" id="GO:0017124">
    <property type="term" value="F:SH3 domain binding"/>
    <property type="evidence" value="ECO:0007669"/>
    <property type="project" value="TreeGrafter"/>
</dbReference>
<comment type="function">
    <text evidence="3">E3 ubiquitin-protein ligase which accepts ubiquitin from specific E2 ubiquitin-conjugating enzymes, and transfers it to substrates, generally promoting their degradation by the proteasome.</text>
</comment>
<dbReference type="Proteomes" id="UP000218231">
    <property type="component" value="Unassembled WGS sequence"/>
</dbReference>
<dbReference type="Pfam" id="PF02262">
    <property type="entry name" value="Cbl_N"/>
    <property type="match status" value="1"/>
</dbReference>
<evidence type="ECO:0000256" key="4">
    <source>
        <dbReference type="SAM" id="MobiDB-lite"/>
    </source>
</evidence>
<dbReference type="InterPro" id="IPR003153">
    <property type="entry name" value="Adaptor_Cbl_N_hlx"/>
</dbReference>
<comment type="catalytic activity">
    <reaction evidence="3">
        <text>S-ubiquitinyl-[E2 ubiquitin-conjugating enzyme]-L-cysteine + [acceptor protein]-L-lysine = [E2 ubiquitin-conjugating enzyme]-L-cysteine + N(6)-ubiquitinyl-[acceptor protein]-L-lysine.</text>
        <dbReference type="EC" id="2.3.2.27"/>
    </reaction>
</comment>
<dbReference type="AlphaFoldDB" id="A0A2A2JT72"/>
<dbReference type="GO" id="GO:0005886">
    <property type="term" value="C:plasma membrane"/>
    <property type="evidence" value="ECO:0007669"/>
    <property type="project" value="TreeGrafter"/>
</dbReference>
<protein>
    <recommendedName>
        <fullName evidence="3">E3 ubiquitin-protein ligase CBL</fullName>
        <ecNumber evidence="3">2.3.2.27</ecNumber>
    </recommendedName>
</protein>
<dbReference type="SUPFAM" id="SSF47668">
    <property type="entry name" value="N-terminal domain of cbl (N-cbl)"/>
    <property type="match status" value="1"/>
</dbReference>
<dbReference type="GO" id="GO:0023051">
    <property type="term" value="P:regulation of signaling"/>
    <property type="evidence" value="ECO:0007669"/>
    <property type="project" value="InterPro"/>
</dbReference>
<evidence type="ECO:0000313" key="6">
    <source>
        <dbReference type="EMBL" id="PAV64769.1"/>
    </source>
</evidence>
<dbReference type="PANTHER" id="PTHR23007:SF11">
    <property type="entry name" value="E3 UBIQUITIN-PROTEIN LIGASE CBL"/>
    <property type="match status" value="1"/>
</dbReference>
<name>A0A2A2JT72_9BILA</name>
<evidence type="ECO:0000313" key="7">
    <source>
        <dbReference type="Proteomes" id="UP000218231"/>
    </source>
</evidence>
<dbReference type="GO" id="GO:0008270">
    <property type="term" value="F:zinc ion binding"/>
    <property type="evidence" value="ECO:0007669"/>
    <property type="project" value="UniProtKB-KW"/>
</dbReference>
<accession>A0A2A2JT72</accession>
<dbReference type="Gene3D" id="1.20.930.20">
    <property type="entry name" value="Adaptor protein Cbl, N-terminal domain"/>
    <property type="match status" value="1"/>
</dbReference>
<dbReference type="EMBL" id="LIAE01010240">
    <property type="protein sequence ID" value="PAV64769.1"/>
    <property type="molecule type" value="Genomic_DNA"/>
</dbReference>
<dbReference type="OrthoDB" id="7237699at2759"/>
<dbReference type="Pfam" id="PF02762">
    <property type="entry name" value="Cbl_N3"/>
    <property type="match status" value="1"/>
</dbReference>
<dbReference type="PROSITE" id="PS51506">
    <property type="entry name" value="CBL_PTB"/>
    <property type="match status" value="1"/>
</dbReference>
<dbReference type="STRING" id="2018661.A0A2A2JT72"/>
<dbReference type="UniPathway" id="UPA00143"/>
<dbReference type="PANTHER" id="PTHR23007">
    <property type="entry name" value="CBL"/>
    <property type="match status" value="1"/>
</dbReference>
<dbReference type="SUPFAM" id="SSF47473">
    <property type="entry name" value="EF-hand"/>
    <property type="match status" value="1"/>
</dbReference>
<keyword evidence="7" id="KW-1185">Reference proteome</keyword>
<evidence type="ECO:0000256" key="2">
    <source>
        <dbReference type="ARBA" id="ARBA00022837"/>
    </source>
</evidence>
<dbReference type="InterPro" id="IPR024159">
    <property type="entry name" value="Cbl_PTB"/>
</dbReference>
<dbReference type="GO" id="GO:0045121">
    <property type="term" value="C:membrane raft"/>
    <property type="evidence" value="ECO:0007669"/>
    <property type="project" value="TreeGrafter"/>
</dbReference>
<gene>
    <name evidence="6" type="ORF">WR25_26257</name>
</gene>
<dbReference type="GO" id="GO:0030971">
    <property type="term" value="F:receptor tyrosine kinase binding"/>
    <property type="evidence" value="ECO:0007669"/>
    <property type="project" value="TreeGrafter"/>
</dbReference>
<dbReference type="InterPro" id="IPR036860">
    <property type="entry name" value="SH2_dom_sf"/>
</dbReference>
<keyword evidence="3" id="KW-0808">Transferase</keyword>
<comment type="pathway">
    <text evidence="3">Protein modification; protein ubiquitination.</text>
</comment>
<dbReference type="InterPro" id="IPR024162">
    <property type="entry name" value="Adaptor_Cbl"/>
</dbReference>
<dbReference type="EC" id="2.3.2.27" evidence="3"/>
<proteinExistence type="predicted"/>
<feature type="region of interest" description="Disordered" evidence="4">
    <location>
        <begin position="374"/>
        <end position="398"/>
    </location>
</feature>
<feature type="domain" description="Cbl-PTB" evidence="5">
    <location>
        <begin position="8"/>
        <end position="310"/>
    </location>
</feature>
<dbReference type="Gene3D" id="3.30.505.10">
    <property type="entry name" value="SH2 domain"/>
    <property type="match status" value="1"/>
</dbReference>
<sequence length="511" mass="58087">MIGDISAIPMSNQDRRLVWKTFKLMDDAMKACQNPRLSLKNSPPFILDILPDTYTQLMSIFTANSQILRDNTYLKIFLENMQNKCKQMLKLFKDNDIFDELSAARRSLTKFSLTFSHMLFELKSEFPNGIFVGDKFRITKREAEEFWNRNFPKRTVVPWNEFLAAMLTLDKTRPISQQESISLKATIDLTNDDYVSNFEFDVFTRLFYPWKTLIRNWQLLTTSHPGYVAFLTYDEVKRKLEKLSNKPGSYVFRLSCTRPGQWAIGYVAPDGKIYQTIPQNKSLIQALHEGSKEGFYLYPNGRNKDIDLSTVIEMPQADRVKESESGNTCPFCRYEIKGTNRVIIDRFNPTAPSIETELVDLNDLKAQMKKHIKQRTISKESHPQPSPRITTNGTTNGNEAAEVPVGSLIPNLTPPVIAPPLPPRNSVVGYGEHKRSPRDLNYVNVTENTVPAALLDSRTISIPSTHAPALPSPLIPIPVQAEPVNPGQSQNRMSSSQAMEYVNTTDIGEQK</sequence>
<dbReference type="FunFam" id="1.10.238.10:FF:000594">
    <property type="entry name" value="Suppressor of LIneage defect"/>
    <property type="match status" value="1"/>
</dbReference>
<evidence type="ECO:0000256" key="1">
    <source>
        <dbReference type="ARBA" id="ARBA00022723"/>
    </source>
</evidence>
<dbReference type="GO" id="GO:0061630">
    <property type="term" value="F:ubiquitin protein ligase activity"/>
    <property type="evidence" value="ECO:0007669"/>
    <property type="project" value="UniProtKB-EC"/>
</dbReference>
<feature type="compositionally biased region" description="Polar residues" evidence="4">
    <location>
        <begin position="486"/>
        <end position="511"/>
    </location>
</feature>
<dbReference type="Gene3D" id="1.10.238.10">
    <property type="entry name" value="EF-hand"/>
    <property type="match status" value="1"/>
</dbReference>
<comment type="domain">
    <text evidence="3">The N-terminus is composed of the phosphotyrosine binding (PTB) domain, a short linker region and the RING-type zinc finger. The PTB domain, which is also called TKB (tyrosine kinase binding) domain, is composed of three different subdomains: a four-helix bundle (4H), a calcium-binding EF hand and a divergent SH2 domain.</text>
</comment>
<reference evidence="6 7" key="1">
    <citation type="journal article" date="2017" name="Curr. Biol.">
        <title>Genome architecture and evolution of a unichromosomal asexual nematode.</title>
        <authorList>
            <person name="Fradin H."/>
            <person name="Zegar C."/>
            <person name="Gutwein M."/>
            <person name="Lucas J."/>
            <person name="Kovtun M."/>
            <person name="Corcoran D."/>
            <person name="Baugh L.R."/>
            <person name="Kiontke K."/>
            <person name="Gunsalus K."/>
            <person name="Fitch D.H."/>
            <person name="Piano F."/>
        </authorList>
    </citation>
    <scope>NUCLEOTIDE SEQUENCE [LARGE SCALE GENOMIC DNA]</scope>
    <source>
        <strain evidence="6">PF1309</strain>
    </source>
</reference>
<dbReference type="InterPro" id="IPR036537">
    <property type="entry name" value="Adaptor_Cbl_N_dom_sf"/>
</dbReference>
<evidence type="ECO:0000259" key="5">
    <source>
        <dbReference type="PROSITE" id="PS51506"/>
    </source>
</evidence>
<dbReference type="GO" id="GO:0016567">
    <property type="term" value="P:protein ubiquitination"/>
    <property type="evidence" value="ECO:0007669"/>
    <property type="project" value="UniProtKB-UniPathway"/>
</dbReference>
<dbReference type="GO" id="GO:0005509">
    <property type="term" value="F:calcium ion binding"/>
    <property type="evidence" value="ECO:0007669"/>
    <property type="project" value="UniProtKB-UniRule"/>
</dbReference>
<dbReference type="InterPro" id="IPR014741">
    <property type="entry name" value="Adaptor_Cbl_EF_hand-like"/>
</dbReference>
<dbReference type="CDD" id="cd09920">
    <property type="entry name" value="SH2_Cbl-b_TKB"/>
    <property type="match status" value="1"/>
</dbReference>
<dbReference type="InterPro" id="IPR011992">
    <property type="entry name" value="EF-hand-dom_pair"/>
</dbReference>